<keyword evidence="4" id="KW-0762">Sugar transport</keyword>
<dbReference type="AlphaFoldDB" id="A0A8J3E5H1"/>
<dbReference type="InterPro" id="IPR027417">
    <property type="entry name" value="P-loop_NTPase"/>
</dbReference>
<keyword evidence="2" id="KW-0813">Transport</keyword>
<name>A0A8J3E5H1_9PROT</name>
<evidence type="ECO:0000256" key="7">
    <source>
        <dbReference type="ARBA" id="ARBA00022840"/>
    </source>
</evidence>
<dbReference type="GO" id="GO:0016887">
    <property type="term" value="F:ATP hydrolysis activity"/>
    <property type="evidence" value="ECO:0007669"/>
    <property type="project" value="InterPro"/>
</dbReference>
<keyword evidence="5" id="KW-0677">Repeat</keyword>
<keyword evidence="6" id="KW-0547">Nucleotide-binding</keyword>
<evidence type="ECO:0000313" key="11">
    <source>
        <dbReference type="EMBL" id="GGF35277.1"/>
    </source>
</evidence>
<evidence type="ECO:0000256" key="4">
    <source>
        <dbReference type="ARBA" id="ARBA00022597"/>
    </source>
</evidence>
<organism evidence="11 12">
    <name type="scientific">Aliidongia dinghuensis</name>
    <dbReference type="NCBI Taxonomy" id="1867774"/>
    <lineage>
        <taxon>Bacteria</taxon>
        <taxon>Pseudomonadati</taxon>
        <taxon>Pseudomonadota</taxon>
        <taxon>Alphaproteobacteria</taxon>
        <taxon>Rhodospirillales</taxon>
        <taxon>Dongiaceae</taxon>
        <taxon>Aliidongia</taxon>
    </lineage>
</organism>
<dbReference type="EMBL" id="BMJQ01000013">
    <property type="protein sequence ID" value="GGF35277.1"/>
    <property type="molecule type" value="Genomic_DNA"/>
</dbReference>
<feature type="domain" description="ABC transporter" evidence="10">
    <location>
        <begin position="8"/>
        <end position="244"/>
    </location>
</feature>
<dbReference type="PANTHER" id="PTHR43790:SF9">
    <property type="entry name" value="GALACTOFURANOSE TRANSPORTER ATP-BINDING PROTEIN YTFR"/>
    <property type="match status" value="1"/>
</dbReference>
<reference evidence="11" key="1">
    <citation type="journal article" date="2014" name="Int. J. Syst. Evol. Microbiol.">
        <title>Complete genome sequence of Corynebacterium casei LMG S-19264T (=DSM 44701T), isolated from a smear-ripened cheese.</title>
        <authorList>
            <consortium name="US DOE Joint Genome Institute (JGI-PGF)"/>
            <person name="Walter F."/>
            <person name="Albersmeier A."/>
            <person name="Kalinowski J."/>
            <person name="Ruckert C."/>
        </authorList>
    </citation>
    <scope>NUCLEOTIDE SEQUENCE</scope>
    <source>
        <strain evidence="11">CGMCC 1.15725</strain>
    </source>
</reference>
<dbReference type="InterPro" id="IPR050107">
    <property type="entry name" value="ABC_carbohydrate_import_ATPase"/>
</dbReference>
<dbReference type="Proteomes" id="UP000646365">
    <property type="component" value="Unassembled WGS sequence"/>
</dbReference>
<comment type="subcellular location">
    <subcellularLocation>
        <location evidence="1">Cell membrane</location>
        <topology evidence="1">Peripheral membrane protein</topology>
    </subcellularLocation>
</comment>
<keyword evidence="9" id="KW-0472">Membrane</keyword>
<gene>
    <name evidence="11" type="primary">rbsA</name>
    <name evidence="11" type="ORF">GCM10011611_46970</name>
</gene>
<dbReference type="InterPro" id="IPR003439">
    <property type="entry name" value="ABC_transporter-like_ATP-bd"/>
</dbReference>
<keyword evidence="7 11" id="KW-0067">ATP-binding</keyword>
<dbReference type="InterPro" id="IPR003593">
    <property type="entry name" value="AAA+_ATPase"/>
</dbReference>
<evidence type="ECO:0000256" key="1">
    <source>
        <dbReference type="ARBA" id="ARBA00004202"/>
    </source>
</evidence>
<dbReference type="SUPFAM" id="SSF52540">
    <property type="entry name" value="P-loop containing nucleoside triphosphate hydrolases"/>
    <property type="match status" value="2"/>
</dbReference>
<dbReference type="GO" id="GO:0005524">
    <property type="term" value="F:ATP binding"/>
    <property type="evidence" value="ECO:0007669"/>
    <property type="project" value="UniProtKB-KW"/>
</dbReference>
<evidence type="ECO:0000259" key="10">
    <source>
        <dbReference type="PROSITE" id="PS50893"/>
    </source>
</evidence>
<protein>
    <submittedName>
        <fullName evidence="11">Ribose import ATP-binding protein RbsA</fullName>
    </submittedName>
</protein>
<keyword evidence="8" id="KW-1278">Translocase</keyword>
<keyword evidence="3" id="KW-1003">Cell membrane</keyword>
<evidence type="ECO:0000256" key="5">
    <source>
        <dbReference type="ARBA" id="ARBA00022737"/>
    </source>
</evidence>
<comment type="caution">
    <text evidence="11">The sequence shown here is derived from an EMBL/GenBank/DDBJ whole genome shotgun (WGS) entry which is preliminary data.</text>
</comment>
<dbReference type="PROSITE" id="PS50893">
    <property type="entry name" value="ABC_TRANSPORTER_2"/>
    <property type="match status" value="2"/>
</dbReference>
<dbReference type="RefSeq" id="WP_189050348.1">
    <property type="nucleotide sequence ID" value="NZ_BMJQ01000013.1"/>
</dbReference>
<dbReference type="SMART" id="SM00382">
    <property type="entry name" value="AAA"/>
    <property type="match status" value="1"/>
</dbReference>
<dbReference type="Pfam" id="PF00005">
    <property type="entry name" value="ABC_tran"/>
    <property type="match status" value="2"/>
</dbReference>
<dbReference type="PANTHER" id="PTHR43790">
    <property type="entry name" value="CARBOHYDRATE TRANSPORT ATP-BINDING PROTEIN MG119-RELATED"/>
    <property type="match status" value="1"/>
</dbReference>
<evidence type="ECO:0000256" key="8">
    <source>
        <dbReference type="ARBA" id="ARBA00022967"/>
    </source>
</evidence>
<evidence type="ECO:0000256" key="3">
    <source>
        <dbReference type="ARBA" id="ARBA00022475"/>
    </source>
</evidence>
<dbReference type="FunFam" id="3.40.50.300:FF:000127">
    <property type="entry name" value="Ribose import ATP-binding protein RbsA"/>
    <property type="match status" value="1"/>
</dbReference>
<accession>A0A8J3E5H1</accession>
<keyword evidence="12" id="KW-1185">Reference proteome</keyword>
<sequence length="517" mass="55152">MDGGVPLFGMEGISKRYGGVSALRQASLTLHAGRIHALLGENGAGKSTLIKIMSGVVQPDEGRLAFEGREVRFPRPAAANQAGIVCIFQELSLVPDLSVADNLFIADPPRRFGLVDRRAQRARAEEWLERAGAADIHPLALVKDLPLSRRQMVEIAKALARRPRILILDEATSALTAADVTKVFRVLKRLREEGLALLYISHRMQEIAELADDCTVFRNGRNVATYAAGSKTDAEVVELMIGREYSHIFPPKPPPVPAAAAPVLEARGLGWTNRLKDISLAVRPGEIVGLGGLDGQGQRELLLALFGVLSGLSGEVLVDGRAVAIGGPGAAKAKRIGMALIPEDRKTEGLMLPMSVRDNLSFAALGRLARGGVIDRVAEARAIDEMLRLLAIKAAGVDIPVGALSGGNQQKVVIAKWLMLAPRIILLNDPTRGIDVGTKQEIYQLLRKLADEGVAILFYSTDYDELIGCCDRVLVLYDGAVSRELAGDDLTERALVGSALNIAASSGEAGHVPAVGA</sequence>
<proteinExistence type="predicted"/>
<reference evidence="11" key="2">
    <citation type="submission" date="2020-09" db="EMBL/GenBank/DDBJ databases">
        <authorList>
            <person name="Sun Q."/>
            <person name="Zhou Y."/>
        </authorList>
    </citation>
    <scope>NUCLEOTIDE SEQUENCE</scope>
    <source>
        <strain evidence="11">CGMCC 1.15725</strain>
    </source>
</reference>
<dbReference type="InterPro" id="IPR017871">
    <property type="entry name" value="ABC_transporter-like_CS"/>
</dbReference>
<evidence type="ECO:0000256" key="2">
    <source>
        <dbReference type="ARBA" id="ARBA00022448"/>
    </source>
</evidence>
<dbReference type="PROSITE" id="PS00211">
    <property type="entry name" value="ABC_TRANSPORTER_1"/>
    <property type="match status" value="1"/>
</dbReference>
<dbReference type="Gene3D" id="3.40.50.300">
    <property type="entry name" value="P-loop containing nucleotide triphosphate hydrolases"/>
    <property type="match status" value="2"/>
</dbReference>
<evidence type="ECO:0000256" key="6">
    <source>
        <dbReference type="ARBA" id="ARBA00022741"/>
    </source>
</evidence>
<dbReference type="GO" id="GO:0005886">
    <property type="term" value="C:plasma membrane"/>
    <property type="evidence" value="ECO:0007669"/>
    <property type="project" value="UniProtKB-SubCell"/>
</dbReference>
<dbReference type="CDD" id="cd03215">
    <property type="entry name" value="ABC_Carb_Monos_II"/>
    <property type="match status" value="1"/>
</dbReference>
<evidence type="ECO:0000256" key="9">
    <source>
        <dbReference type="ARBA" id="ARBA00023136"/>
    </source>
</evidence>
<evidence type="ECO:0000313" key="12">
    <source>
        <dbReference type="Proteomes" id="UP000646365"/>
    </source>
</evidence>
<feature type="domain" description="ABC transporter" evidence="10">
    <location>
        <begin position="258"/>
        <end position="503"/>
    </location>
</feature>
<dbReference type="CDD" id="cd03216">
    <property type="entry name" value="ABC_Carb_Monos_I"/>
    <property type="match status" value="1"/>
</dbReference>